<proteinExistence type="predicted"/>
<dbReference type="Proteomes" id="UP000255163">
    <property type="component" value="Unassembled WGS sequence"/>
</dbReference>
<organism evidence="2 3">
    <name type="scientific">Enterobacter asburiae</name>
    <dbReference type="NCBI Taxonomy" id="61645"/>
    <lineage>
        <taxon>Bacteria</taxon>
        <taxon>Pseudomonadati</taxon>
        <taxon>Pseudomonadota</taxon>
        <taxon>Gammaproteobacteria</taxon>
        <taxon>Enterobacterales</taxon>
        <taxon>Enterobacteriaceae</taxon>
        <taxon>Enterobacter</taxon>
        <taxon>Enterobacter cloacae complex</taxon>
    </lineage>
</organism>
<evidence type="ECO:0000313" key="2">
    <source>
        <dbReference type="EMBL" id="STD23388.1"/>
    </source>
</evidence>
<dbReference type="InterPro" id="IPR035919">
    <property type="entry name" value="EAL_sf"/>
</dbReference>
<dbReference type="AlphaFoldDB" id="A0A376FD76"/>
<gene>
    <name evidence="2" type="primary">csrD_2</name>
    <name evidence="2" type="ORF">NCTC12123_03803</name>
</gene>
<dbReference type="EMBL" id="UFYI01000007">
    <property type="protein sequence ID" value="STD23388.1"/>
    <property type="molecule type" value="Genomic_DNA"/>
</dbReference>
<feature type="domain" description="EAL" evidence="1">
    <location>
        <begin position="8"/>
        <end position="108"/>
    </location>
</feature>
<accession>A0A376FD76</accession>
<reference evidence="2 3" key="1">
    <citation type="submission" date="2018-06" db="EMBL/GenBank/DDBJ databases">
        <authorList>
            <consortium name="Pathogen Informatics"/>
            <person name="Doyle S."/>
        </authorList>
    </citation>
    <scope>NUCLEOTIDE SEQUENCE [LARGE SCALE GENOMIC DNA]</scope>
    <source>
        <strain evidence="2 3">NCTC12123</strain>
    </source>
</reference>
<protein>
    <submittedName>
        <fullName evidence="2">Regulatory protein CsrD</fullName>
    </submittedName>
</protein>
<evidence type="ECO:0000313" key="3">
    <source>
        <dbReference type="Proteomes" id="UP000255163"/>
    </source>
</evidence>
<evidence type="ECO:0000259" key="1">
    <source>
        <dbReference type="Pfam" id="PF00563"/>
    </source>
</evidence>
<dbReference type="Gene3D" id="3.20.20.450">
    <property type="entry name" value="EAL domain"/>
    <property type="match status" value="1"/>
</dbReference>
<dbReference type="InterPro" id="IPR001633">
    <property type="entry name" value="EAL_dom"/>
</dbReference>
<name>A0A376FD76_ENTAS</name>
<sequence length="118" mass="14044">MRWRTLIEQMLSRGGPRIYQKPAVMKNGNVHHRELMCRIFDGTEEVISAEYLPMVLQFGLSEEYDRQQITRLIPFLSFWPEENLALQVTVESLIRPRFQRWLRDTLRKVRISGEILLG</sequence>
<dbReference type="Pfam" id="PF00563">
    <property type="entry name" value="EAL"/>
    <property type="match status" value="1"/>
</dbReference>
<dbReference type="SUPFAM" id="SSF141868">
    <property type="entry name" value="EAL domain-like"/>
    <property type="match status" value="1"/>
</dbReference>